<dbReference type="AlphaFoldDB" id="A0A5E4VVJ7"/>
<dbReference type="CDD" id="cd03019">
    <property type="entry name" value="DsbA_DsbA"/>
    <property type="match status" value="1"/>
</dbReference>
<sequence length="225" mass="24090">MIHWTKGWKVPAISASVGALIAVGVAGWMHPNGDYKRTDTGYDLAQTRSVLATATASERNVVVDYFYYGCPHCRAFEPMLEVWAKQLGPTVILKRVPVTGGRPELAREAALFNALDSLGAIPRLQEAAFQAVARKADFPASDHDLAEWAREEGIEAQRLVDAYHAPDMLERIDAGDKAFRAMDLSAVPAIAVRGRWIVTPATAGSIEGMVGAMTGALGAAESPGS</sequence>
<evidence type="ECO:0000256" key="7">
    <source>
        <dbReference type="ARBA" id="ARBA00023284"/>
    </source>
</evidence>
<dbReference type="Gene3D" id="3.40.30.10">
    <property type="entry name" value="Glutaredoxin"/>
    <property type="match status" value="1"/>
</dbReference>
<dbReference type="GO" id="GO:0015036">
    <property type="term" value="F:disulfide oxidoreductase activity"/>
    <property type="evidence" value="ECO:0007669"/>
    <property type="project" value="UniProtKB-ARBA"/>
</dbReference>
<dbReference type="InterPro" id="IPR050824">
    <property type="entry name" value="Thiol_disulfide_DsbA"/>
</dbReference>
<dbReference type="PROSITE" id="PS00194">
    <property type="entry name" value="THIOREDOXIN_1"/>
    <property type="match status" value="1"/>
</dbReference>
<proteinExistence type="inferred from homology"/>
<name>A0A5E4VVJ7_9BURK</name>
<feature type="domain" description="Thioredoxin" evidence="9">
    <location>
        <begin position="4"/>
        <end position="159"/>
    </location>
</feature>
<dbReference type="PROSITE" id="PS51352">
    <property type="entry name" value="THIOREDOXIN_2"/>
    <property type="match status" value="1"/>
</dbReference>
<evidence type="ECO:0000256" key="5">
    <source>
        <dbReference type="ARBA" id="ARBA00022764"/>
    </source>
</evidence>
<comment type="similarity">
    <text evidence="2">Belongs to the thioredoxin family. DsbA subfamily.</text>
</comment>
<dbReference type="InterPro" id="IPR023205">
    <property type="entry name" value="DsbA/DsbL"/>
</dbReference>
<comment type="subcellular location">
    <subcellularLocation>
        <location evidence="1">Periplasm</location>
    </subcellularLocation>
</comment>
<evidence type="ECO:0000259" key="9">
    <source>
        <dbReference type="PROSITE" id="PS51352"/>
    </source>
</evidence>
<dbReference type="InterPro" id="IPR001853">
    <property type="entry name" value="DSBA-like_thioredoxin_dom"/>
</dbReference>
<evidence type="ECO:0000313" key="11">
    <source>
        <dbReference type="Proteomes" id="UP000396788"/>
    </source>
</evidence>
<evidence type="ECO:0000256" key="4">
    <source>
        <dbReference type="ARBA" id="ARBA00022729"/>
    </source>
</evidence>
<dbReference type="InterPro" id="IPR036249">
    <property type="entry name" value="Thioredoxin-like_sf"/>
</dbReference>
<dbReference type="Proteomes" id="UP000396788">
    <property type="component" value="Unassembled WGS sequence"/>
</dbReference>
<feature type="transmembrane region" description="Helical" evidence="8">
    <location>
        <begin position="12"/>
        <end position="30"/>
    </location>
</feature>
<keyword evidence="5" id="KW-0574">Periplasm</keyword>
<gene>
    <name evidence="10" type="ORF">PCE31107_02920</name>
</gene>
<evidence type="ECO:0000256" key="2">
    <source>
        <dbReference type="ARBA" id="ARBA00005791"/>
    </source>
</evidence>
<dbReference type="GO" id="GO:0042597">
    <property type="term" value="C:periplasmic space"/>
    <property type="evidence" value="ECO:0007669"/>
    <property type="project" value="UniProtKB-SubCell"/>
</dbReference>
<keyword evidence="8" id="KW-0472">Membrane</keyword>
<evidence type="ECO:0000313" key="10">
    <source>
        <dbReference type="EMBL" id="VVE16462.1"/>
    </source>
</evidence>
<evidence type="ECO:0000256" key="8">
    <source>
        <dbReference type="SAM" id="Phobius"/>
    </source>
</evidence>
<dbReference type="PANTHER" id="PTHR35891">
    <property type="entry name" value="THIOL:DISULFIDE INTERCHANGE PROTEIN DSBA"/>
    <property type="match status" value="1"/>
</dbReference>
<dbReference type="InterPro" id="IPR013766">
    <property type="entry name" value="Thioredoxin_domain"/>
</dbReference>
<reference evidence="10 11" key="1">
    <citation type="submission" date="2019-08" db="EMBL/GenBank/DDBJ databases">
        <authorList>
            <person name="Peeters C."/>
        </authorList>
    </citation>
    <scope>NUCLEOTIDE SEQUENCE [LARGE SCALE GENOMIC DNA]</scope>
    <source>
        <strain evidence="10 11">LMG 31107</strain>
    </source>
</reference>
<dbReference type="EMBL" id="CABPRY010000006">
    <property type="protein sequence ID" value="VVE16462.1"/>
    <property type="molecule type" value="Genomic_DNA"/>
</dbReference>
<dbReference type="InterPro" id="IPR017937">
    <property type="entry name" value="Thioredoxin_CS"/>
</dbReference>
<evidence type="ECO:0000256" key="6">
    <source>
        <dbReference type="ARBA" id="ARBA00023157"/>
    </source>
</evidence>
<evidence type="ECO:0000256" key="1">
    <source>
        <dbReference type="ARBA" id="ARBA00004418"/>
    </source>
</evidence>
<dbReference type="RefSeq" id="WP_150614336.1">
    <property type="nucleotide sequence ID" value="NZ_CABPRY010000006.1"/>
</dbReference>
<keyword evidence="8" id="KW-1133">Transmembrane helix</keyword>
<dbReference type="Pfam" id="PF01323">
    <property type="entry name" value="DSBA"/>
    <property type="match status" value="1"/>
</dbReference>
<keyword evidence="7" id="KW-0676">Redox-active center</keyword>
<accession>A0A5E4VVJ7</accession>
<organism evidence="10 11">
    <name type="scientific">Pandoraea cepalis</name>
    <dbReference type="NCBI Taxonomy" id="2508294"/>
    <lineage>
        <taxon>Bacteria</taxon>
        <taxon>Pseudomonadati</taxon>
        <taxon>Pseudomonadota</taxon>
        <taxon>Betaproteobacteria</taxon>
        <taxon>Burkholderiales</taxon>
        <taxon>Burkholderiaceae</taxon>
        <taxon>Pandoraea</taxon>
    </lineage>
</organism>
<keyword evidence="4" id="KW-0732">Signal</keyword>
<keyword evidence="6" id="KW-1015">Disulfide bond</keyword>
<dbReference type="PANTHER" id="PTHR35891:SF3">
    <property type="entry name" value="THIOL:DISULFIDE INTERCHANGE PROTEIN DSBL"/>
    <property type="match status" value="1"/>
</dbReference>
<dbReference type="SUPFAM" id="SSF52833">
    <property type="entry name" value="Thioredoxin-like"/>
    <property type="match status" value="1"/>
</dbReference>
<keyword evidence="8" id="KW-0812">Transmembrane</keyword>
<protein>
    <recommendedName>
        <fullName evidence="3">Thiol:disulfide interchange protein DsbA</fullName>
    </recommendedName>
</protein>
<evidence type="ECO:0000256" key="3">
    <source>
        <dbReference type="ARBA" id="ARBA00013831"/>
    </source>
</evidence>